<reference evidence="8 9" key="1">
    <citation type="submission" date="2024-03" db="EMBL/GenBank/DDBJ databases">
        <authorList>
            <person name="Brejova B."/>
        </authorList>
    </citation>
    <scope>NUCLEOTIDE SEQUENCE [LARGE SCALE GENOMIC DNA]</scope>
    <source>
        <strain evidence="8 9">CBS 14171</strain>
    </source>
</reference>
<feature type="domain" description="BRCT" evidence="7">
    <location>
        <begin position="362"/>
        <end position="461"/>
    </location>
</feature>
<evidence type="ECO:0000259" key="7">
    <source>
        <dbReference type="PROSITE" id="PS50172"/>
    </source>
</evidence>
<dbReference type="CDD" id="cd17709">
    <property type="entry name" value="BRCT_pescadillo_like"/>
    <property type="match status" value="1"/>
</dbReference>
<feature type="compositionally biased region" description="Acidic residues" evidence="6">
    <location>
        <begin position="499"/>
        <end position="537"/>
    </location>
</feature>
<dbReference type="Proteomes" id="UP001497383">
    <property type="component" value="Chromosome 4"/>
</dbReference>
<accession>A0ABP0ZRH9</accession>
<keyword evidence="3" id="KW-0175">Coiled coil</keyword>
<dbReference type="PROSITE" id="PS50172">
    <property type="entry name" value="BRCT"/>
    <property type="match status" value="1"/>
</dbReference>
<dbReference type="InterPro" id="IPR010613">
    <property type="entry name" value="PES"/>
</dbReference>
<dbReference type="Gene3D" id="3.40.50.10190">
    <property type="entry name" value="BRCT domain"/>
    <property type="match status" value="1"/>
</dbReference>
<feature type="compositionally biased region" description="Basic and acidic residues" evidence="6">
    <location>
        <begin position="603"/>
        <end position="614"/>
    </location>
</feature>
<evidence type="ECO:0000256" key="1">
    <source>
        <dbReference type="ARBA" id="ARBA00022517"/>
    </source>
</evidence>
<evidence type="ECO:0000256" key="5">
    <source>
        <dbReference type="HAMAP-Rule" id="MF_03028"/>
    </source>
</evidence>
<feature type="compositionally biased region" description="Acidic residues" evidence="6">
    <location>
        <begin position="312"/>
        <end position="321"/>
    </location>
</feature>
<feature type="region of interest" description="Disordered" evidence="6">
    <location>
        <begin position="458"/>
        <end position="581"/>
    </location>
</feature>
<evidence type="ECO:0000256" key="3">
    <source>
        <dbReference type="ARBA" id="ARBA00023054"/>
    </source>
</evidence>
<dbReference type="GeneID" id="92208931"/>
<comment type="function">
    <text evidence="5">Component of the NOP7 complex, which is required for maturation of the 25S and 5.8S ribosomal RNAs and formation of the 60S ribosome.</text>
</comment>
<comment type="subcellular location">
    <subcellularLocation>
        <location evidence="5">Nucleus</location>
        <location evidence="5">Nucleolus</location>
    </subcellularLocation>
    <subcellularLocation>
        <location evidence="5">Nucleus</location>
        <location evidence="5">Nucleoplasm</location>
    </subcellularLocation>
</comment>
<dbReference type="SUPFAM" id="SSF52113">
    <property type="entry name" value="BRCT domain"/>
    <property type="match status" value="1"/>
</dbReference>
<feature type="region of interest" description="Disordered" evidence="6">
    <location>
        <begin position="280"/>
        <end position="299"/>
    </location>
</feature>
<name>A0ABP0ZRH9_9ASCO</name>
<evidence type="ECO:0000256" key="6">
    <source>
        <dbReference type="SAM" id="MobiDB-lite"/>
    </source>
</evidence>
<sequence length="630" mass="71673">MAKIKKRGASGAAKNFITRTQAIKKLQISLADFRRLCIFKGIYPREPRNKKKANKGSTAPVTFYYSKDIQYLLHEPVLDKFRQHKTFAKKLQRALGKGEIASASKLDANRPKYTLNHIIKERYPTFIDALRDLDDPLNMLFLFSNMPAIDRVSTKIIGDAEKLCNYWLAYVSKERLLKKMFVSIKGVYYQATVKGQEVRWLIPYKFPTNIPTDVDFRIMLTFLEFYSTLLNFVLYKLYNEAGLVYPPRVDIKKLKGAGGLSSYVLQSKDSKDVPLLQQKAETEAQAQAQAQAEDSKGKQLSAAEIEKALEADHEEEEEEAEANAIEEPAQTTVEEVELDEFQSGSTKSGTDTLIQPSRFSSPTSQLFSKFIFYIGREVPIDILEFVILACGGKVISEISLDDLKINDAKLYNSLDMDSITHQISDRNKLTHKLPGRTYIQPQWVFDSINQQQLLPVGEYAPGETLPPHLSPWGDAGGYDPHAKSELGGDGASNEAEAKAEEEEEEEEEEEVEVESGDEDKEEEEEEEEEDDDDDEDLQAQKELELEVSGKKFSELEEPTPKKQKKTKSAAKTKQTPEEEAKELAKIMMTNKQKKLYNKMQYGIEKKTSRNDALTKKRKQLEKKKQQLKKI</sequence>
<dbReference type="Pfam" id="PF16589">
    <property type="entry name" value="BRCT_2"/>
    <property type="match status" value="1"/>
</dbReference>
<proteinExistence type="inferred from homology"/>
<dbReference type="RefSeq" id="XP_066830673.1">
    <property type="nucleotide sequence ID" value="XM_066973878.1"/>
</dbReference>
<keyword evidence="9" id="KW-1185">Reference proteome</keyword>
<keyword evidence="2 5" id="KW-0698">rRNA processing</keyword>
<feature type="compositionally biased region" description="Low complexity" evidence="6">
    <location>
        <begin position="280"/>
        <end position="292"/>
    </location>
</feature>
<evidence type="ECO:0000256" key="2">
    <source>
        <dbReference type="ARBA" id="ARBA00022552"/>
    </source>
</evidence>
<evidence type="ECO:0000313" key="8">
    <source>
        <dbReference type="EMBL" id="CAK9439635.1"/>
    </source>
</evidence>
<feature type="compositionally biased region" description="Basic and acidic residues" evidence="6">
    <location>
        <begin position="538"/>
        <end position="560"/>
    </location>
</feature>
<protein>
    <recommendedName>
        <fullName evidence="5">Pescadillo homolog</fullName>
    </recommendedName>
    <alternativeName>
        <fullName evidence="5">Nucleolar protein 7 homolog</fullName>
    </alternativeName>
</protein>
<gene>
    <name evidence="5" type="primary">NOP7</name>
    <name evidence="8" type="ORF">LODBEIA_P37350</name>
</gene>
<dbReference type="PANTHER" id="PTHR12221">
    <property type="entry name" value="PESCADILLO - RELATED"/>
    <property type="match status" value="1"/>
</dbReference>
<feature type="compositionally biased region" description="Polar residues" evidence="6">
    <location>
        <begin position="342"/>
        <end position="355"/>
    </location>
</feature>
<dbReference type="InterPro" id="IPR001357">
    <property type="entry name" value="BRCT_dom"/>
</dbReference>
<comment type="subunit">
    <text evidence="5">Component of the NOP7 complex, composed of ERB1, NOP7 and YTM1. Within the NOP7 complex ERB1 appears to interact directly with NOP7 and YTM1. The NOP7 complex also associates with the 66S pre-ribosome.</text>
</comment>
<dbReference type="HAMAP" id="MF_03028">
    <property type="entry name" value="Pescadillo"/>
    <property type="match status" value="1"/>
</dbReference>
<feature type="region of interest" description="Disordered" evidence="6">
    <location>
        <begin position="600"/>
        <end position="630"/>
    </location>
</feature>
<feature type="compositionally biased region" description="Basic residues" evidence="6">
    <location>
        <begin position="561"/>
        <end position="570"/>
    </location>
</feature>
<comment type="similarity">
    <text evidence="5">Belongs to the pescadillo family.</text>
</comment>
<feature type="region of interest" description="Disordered" evidence="6">
    <location>
        <begin position="309"/>
        <end position="355"/>
    </location>
</feature>
<dbReference type="Pfam" id="PF06732">
    <property type="entry name" value="Pescadillo_N"/>
    <property type="match status" value="1"/>
</dbReference>
<organism evidence="8 9">
    <name type="scientific">Lodderomyces beijingensis</name>
    <dbReference type="NCBI Taxonomy" id="1775926"/>
    <lineage>
        <taxon>Eukaryota</taxon>
        <taxon>Fungi</taxon>
        <taxon>Dikarya</taxon>
        <taxon>Ascomycota</taxon>
        <taxon>Saccharomycotina</taxon>
        <taxon>Pichiomycetes</taxon>
        <taxon>Debaryomycetaceae</taxon>
        <taxon>Candida/Lodderomyces clade</taxon>
        <taxon>Lodderomyces</taxon>
    </lineage>
</organism>
<dbReference type="SMART" id="SM00292">
    <property type="entry name" value="BRCT"/>
    <property type="match status" value="1"/>
</dbReference>
<evidence type="ECO:0000313" key="9">
    <source>
        <dbReference type="Proteomes" id="UP001497383"/>
    </source>
</evidence>
<keyword evidence="4 5" id="KW-0539">Nucleus</keyword>
<dbReference type="EMBL" id="OZ022408">
    <property type="protein sequence ID" value="CAK9439635.1"/>
    <property type="molecule type" value="Genomic_DNA"/>
</dbReference>
<dbReference type="PANTHER" id="PTHR12221:SF6">
    <property type="entry name" value="PESCADILLO HOMOLOG"/>
    <property type="match status" value="1"/>
</dbReference>
<evidence type="ECO:0000256" key="4">
    <source>
        <dbReference type="ARBA" id="ARBA00023242"/>
    </source>
</evidence>
<feature type="compositionally biased region" description="Basic residues" evidence="6">
    <location>
        <begin position="615"/>
        <end position="630"/>
    </location>
</feature>
<keyword evidence="1 5" id="KW-0690">Ribosome biogenesis</keyword>
<dbReference type="InterPro" id="IPR036420">
    <property type="entry name" value="BRCT_dom_sf"/>
</dbReference>